<dbReference type="EMBL" id="JACGCI010000117">
    <property type="protein sequence ID" value="KAF6744604.1"/>
    <property type="molecule type" value="Genomic_DNA"/>
</dbReference>
<organism evidence="2 3">
    <name type="scientific">Ephemerocybe angulata</name>
    <dbReference type="NCBI Taxonomy" id="980116"/>
    <lineage>
        <taxon>Eukaryota</taxon>
        <taxon>Fungi</taxon>
        <taxon>Dikarya</taxon>
        <taxon>Basidiomycota</taxon>
        <taxon>Agaricomycotina</taxon>
        <taxon>Agaricomycetes</taxon>
        <taxon>Agaricomycetidae</taxon>
        <taxon>Agaricales</taxon>
        <taxon>Agaricineae</taxon>
        <taxon>Psathyrellaceae</taxon>
        <taxon>Ephemerocybe</taxon>
    </lineage>
</organism>
<dbReference type="OrthoDB" id="10385858at2759"/>
<name>A0A8H6LWD3_9AGAR</name>
<evidence type="ECO:0000313" key="2">
    <source>
        <dbReference type="EMBL" id="KAF6744604.1"/>
    </source>
</evidence>
<proteinExistence type="predicted"/>
<accession>A0A8H6LWD3</accession>
<sequence length="103" mass="11381">MTTDGETNAAWFAGPLLLGCLFSYFLYGVSFSQTGASYSKSQVMSEGGLRALNRYFAVHYFQTTPLSRRFAYKIALGTALACDSSSPTNLLPFPRKWNLTFSP</sequence>
<dbReference type="Proteomes" id="UP000521943">
    <property type="component" value="Unassembled WGS sequence"/>
</dbReference>
<feature type="transmembrane region" description="Helical" evidence="1">
    <location>
        <begin position="12"/>
        <end position="31"/>
    </location>
</feature>
<gene>
    <name evidence="2" type="ORF">DFP72DRAFT_67774</name>
</gene>
<reference evidence="2 3" key="1">
    <citation type="submission" date="2020-07" db="EMBL/GenBank/DDBJ databases">
        <title>Comparative genomics of pyrophilous fungi reveals a link between fire events and developmental genes.</title>
        <authorList>
            <consortium name="DOE Joint Genome Institute"/>
            <person name="Steindorff A.S."/>
            <person name="Carver A."/>
            <person name="Calhoun S."/>
            <person name="Stillman K."/>
            <person name="Liu H."/>
            <person name="Lipzen A."/>
            <person name="Pangilinan J."/>
            <person name="Labutti K."/>
            <person name="Bruns T.D."/>
            <person name="Grigoriev I.V."/>
        </authorList>
    </citation>
    <scope>NUCLEOTIDE SEQUENCE [LARGE SCALE GENOMIC DNA]</scope>
    <source>
        <strain evidence="2 3">CBS 144469</strain>
    </source>
</reference>
<dbReference type="AlphaFoldDB" id="A0A8H6LWD3"/>
<evidence type="ECO:0000256" key="1">
    <source>
        <dbReference type="SAM" id="Phobius"/>
    </source>
</evidence>
<comment type="caution">
    <text evidence="2">The sequence shown here is derived from an EMBL/GenBank/DDBJ whole genome shotgun (WGS) entry which is preliminary data.</text>
</comment>
<keyword evidence="3" id="KW-1185">Reference proteome</keyword>
<keyword evidence="1" id="KW-0812">Transmembrane</keyword>
<keyword evidence="1" id="KW-0472">Membrane</keyword>
<keyword evidence="1" id="KW-1133">Transmembrane helix</keyword>
<evidence type="ECO:0000313" key="3">
    <source>
        <dbReference type="Proteomes" id="UP000521943"/>
    </source>
</evidence>
<protein>
    <submittedName>
        <fullName evidence="2">Uncharacterized protein</fullName>
    </submittedName>
</protein>